<keyword evidence="10 12" id="KW-1208">Phospholipid metabolism</keyword>
<dbReference type="NCBIfam" id="TIGR00163">
    <property type="entry name" value="PS_decarb"/>
    <property type="match status" value="1"/>
</dbReference>
<evidence type="ECO:0000256" key="9">
    <source>
        <dbReference type="ARBA" id="ARBA00023239"/>
    </source>
</evidence>
<gene>
    <name evidence="12 13" type="primary">psd</name>
    <name evidence="13" type="ORF">EVA69_01375</name>
</gene>
<comment type="cofactor">
    <cofactor evidence="12">
        <name>pyruvate</name>
        <dbReference type="ChEBI" id="CHEBI:15361"/>
    </cofactor>
    <text evidence="12">Binds 1 pyruvoyl group covalently per subunit.</text>
</comment>
<comment type="subunit">
    <text evidence="12">Heterodimer of a large membrane-associated beta subunit and a small pyruvoyl-containing alpha subunit.</text>
</comment>
<evidence type="ECO:0000256" key="8">
    <source>
        <dbReference type="ARBA" id="ARBA00023209"/>
    </source>
</evidence>
<dbReference type="HAMAP" id="MF_00662">
    <property type="entry name" value="PS_decarb_PSD_B_type1"/>
    <property type="match status" value="1"/>
</dbReference>
<feature type="modified residue" description="Pyruvic acid (Ser); by autocatalysis" evidence="12">
    <location>
        <position position="248"/>
    </location>
</feature>
<evidence type="ECO:0000256" key="11">
    <source>
        <dbReference type="ARBA" id="ARBA00023317"/>
    </source>
</evidence>
<evidence type="ECO:0000256" key="7">
    <source>
        <dbReference type="ARBA" id="ARBA00023145"/>
    </source>
</evidence>
<feature type="active site" description="Charge relay system; for autoendoproteolytic cleavage activity" evidence="12">
    <location>
        <position position="143"/>
    </location>
</feature>
<dbReference type="InterPro" id="IPR003817">
    <property type="entry name" value="PS_Dcarbxylase"/>
</dbReference>
<keyword evidence="3 12" id="KW-0444">Lipid biosynthesis</keyword>
<keyword evidence="6 12" id="KW-0472">Membrane</keyword>
<dbReference type="GO" id="GO:0004609">
    <property type="term" value="F:phosphatidylserine decarboxylase activity"/>
    <property type="evidence" value="ECO:0007669"/>
    <property type="project" value="UniProtKB-UniRule"/>
</dbReference>
<comment type="caution">
    <text evidence="13">The sequence shown here is derived from an EMBL/GenBank/DDBJ whole genome shotgun (WGS) entry which is preliminary data.</text>
</comment>
<dbReference type="PANTHER" id="PTHR10067:SF6">
    <property type="entry name" value="PHOSPHATIDYLSERINE DECARBOXYLASE PROENZYME, MITOCHONDRIAL"/>
    <property type="match status" value="1"/>
</dbReference>
<keyword evidence="4 12" id="KW-0210">Decarboxylase</keyword>
<keyword evidence="8 12" id="KW-0594">Phospholipid biosynthesis</keyword>
<dbReference type="GO" id="GO:0006646">
    <property type="term" value="P:phosphatidylethanolamine biosynthetic process"/>
    <property type="evidence" value="ECO:0007669"/>
    <property type="project" value="UniProtKB-UniRule"/>
</dbReference>
<evidence type="ECO:0000313" key="14">
    <source>
        <dbReference type="Proteomes" id="UP000320404"/>
    </source>
</evidence>
<dbReference type="GO" id="GO:0005886">
    <property type="term" value="C:plasma membrane"/>
    <property type="evidence" value="ECO:0007669"/>
    <property type="project" value="UniProtKB-SubCell"/>
</dbReference>
<keyword evidence="9 12" id="KW-0456">Lyase</keyword>
<dbReference type="EC" id="4.1.1.65" evidence="12"/>
<keyword evidence="2 12" id="KW-1003">Cell membrane</keyword>
<evidence type="ECO:0000313" key="13">
    <source>
        <dbReference type="EMBL" id="RZO77890.1"/>
    </source>
</evidence>
<evidence type="ECO:0000256" key="4">
    <source>
        <dbReference type="ARBA" id="ARBA00022793"/>
    </source>
</evidence>
<comment type="function">
    <text evidence="12">Catalyzes the formation of phosphatidylethanolamine (PtdEtn) from phosphatidylserine (PtdSer).</text>
</comment>
<evidence type="ECO:0000256" key="12">
    <source>
        <dbReference type="HAMAP-Rule" id="MF_00662"/>
    </source>
</evidence>
<dbReference type="AlphaFoldDB" id="A0A520S602"/>
<dbReference type="InterPro" id="IPR033178">
    <property type="entry name" value="PSD_type1_pro"/>
</dbReference>
<comment type="PTM">
    <text evidence="12">Is synthesized initially as an inactive proenzyme. Formation of the active enzyme involves a self-maturation process in which the active site pyruvoyl group is generated from an internal serine residue via an autocatalytic post-translational modification. Two non-identical subunits are generated from the proenzyme in this reaction, and the pyruvate is formed at the N-terminus of the alpha chain, which is derived from the carboxyl end of the proenzyme. The autoendoproteolytic cleavage occurs by a canonical serine protease mechanism, in which the side chain hydroxyl group of the serine supplies its oxygen atom to form the C-terminus of the beta chain, while the remainder of the serine residue undergoes an oxidative deamination to produce ammonia and the pyruvoyl prosthetic group on the alpha chain. During this reaction, the Ser that is part of the protease active site of the proenzyme becomes the pyruvoyl prosthetic group, which constitutes an essential element of the active site of the mature decarboxylase.</text>
</comment>
<feature type="active site" description="Charge relay system; for autoendoproteolytic cleavage activity" evidence="12">
    <location>
        <position position="87"/>
    </location>
</feature>
<feature type="active site" description="Charge relay system; for autoendoproteolytic cleavage activity" evidence="12">
    <location>
        <position position="248"/>
    </location>
</feature>
<feature type="chain" id="PRO_5023468322" description="Phosphatidylserine decarboxylase alpha chain" evidence="12">
    <location>
        <begin position="248"/>
        <end position="290"/>
    </location>
</feature>
<reference evidence="13 14" key="1">
    <citation type="submission" date="2019-02" db="EMBL/GenBank/DDBJ databases">
        <title>Prokaryotic population dynamics and viral predation in marine succession experiment using metagenomics: the confinement effect.</title>
        <authorList>
            <person name="Haro-Moreno J.M."/>
            <person name="Rodriguez-Valera F."/>
            <person name="Lopez-Perez M."/>
        </authorList>
    </citation>
    <scope>NUCLEOTIDE SEQUENCE [LARGE SCALE GENOMIC DNA]</scope>
    <source>
        <strain evidence="13">MED-G158</strain>
    </source>
</reference>
<proteinExistence type="inferred from homology"/>
<evidence type="ECO:0000256" key="3">
    <source>
        <dbReference type="ARBA" id="ARBA00022516"/>
    </source>
</evidence>
<dbReference type="PANTHER" id="PTHR10067">
    <property type="entry name" value="PHOSPHATIDYLSERINE DECARBOXYLASE"/>
    <property type="match status" value="1"/>
</dbReference>
<comment type="similarity">
    <text evidence="12">Belongs to the phosphatidylserine decarboxylase family. PSD-B subfamily. Prokaryotic type I sub-subfamily.</text>
</comment>
<accession>A0A520S602</accession>
<evidence type="ECO:0000256" key="10">
    <source>
        <dbReference type="ARBA" id="ARBA00023264"/>
    </source>
</evidence>
<dbReference type="EMBL" id="SHAH01000010">
    <property type="protein sequence ID" value="RZO77890.1"/>
    <property type="molecule type" value="Genomic_DNA"/>
</dbReference>
<evidence type="ECO:0000256" key="1">
    <source>
        <dbReference type="ARBA" id="ARBA00005189"/>
    </source>
</evidence>
<organism evidence="13 14">
    <name type="scientific">OM182 bacterium</name>
    <dbReference type="NCBI Taxonomy" id="2510334"/>
    <lineage>
        <taxon>Bacteria</taxon>
        <taxon>Pseudomonadati</taxon>
        <taxon>Pseudomonadota</taxon>
        <taxon>Gammaproteobacteria</taxon>
        <taxon>OMG group</taxon>
        <taxon>OM182 clade</taxon>
    </lineage>
</organism>
<feature type="chain" id="PRO_5023468323" description="Phosphatidylserine decarboxylase beta chain" evidence="12">
    <location>
        <begin position="1"/>
        <end position="247"/>
    </location>
</feature>
<name>A0A520S602_9GAMM</name>
<protein>
    <recommendedName>
        <fullName evidence="12">Phosphatidylserine decarboxylase proenzyme</fullName>
        <ecNumber evidence="12">4.1.1.65</ecNumber>
    </recommendedName>
    <component>
        <recommendedName>
            <fullName evidence="12">Phosphatidylserine decarboxylase alpha chain</fullName>
        </recommendedName>
    </component>
    <component>
        <recommendedName>
            <fullName evidence="12">Phosphatidylserine decarboxylase beta chain</fullName>
        </recommendedName>
    </component>
</protein>
<feature type="site" description="Cleavage (non-hydrolytic); by autocatalysis" evidence="12">
    <location>
        <begin position="247"/>
        <end position="248"/>
    </location>
</feature>
<dbReference type="Pfam" id="PF02666">
    <property type="entry name" value="PS_Dcarbxylase"/>
    <property type="match status" value="1"/>
</dbReference>
<keyword evidence="7 12" id="KW-0865">Zymogen</keyword>
<comment type="pathway">
    <text evidence="12">Phospholipid metabolism; phosphatidylethanolamine biosynthesis; phosphatidylethanolamine from CDP-diacylglycerol: step 2/2.</text>
</comment>
<comment type="subcellular location">
    <subcellularLocation>
        <location evidence="12">Cell membrane</location>
        <topology evidence="12">Peripheral membrane protein</topology>
    </subcellularLocation>
</comment>
<dbReference type="Proteomes" id="UP000320404">
    <property type="component" value="Unassembled WGS sequence"/>
</dbReference>
<evidence type="ECO:0000256" key="5">
    <source>
        <dbReference type="ARBA" id="ARBA00023098"/>
    </source>
</evidence>
<dbReference type="UniPathway" id="UPA00558">
    <property type="reaction ID" value="UER00616"/>
</dbReference>
<evidence type="ECO:0000256" key="6">
    <source>
        <dbReference type="ARBA" id="ARBA00023136"/>
    </source>
</evidence>
<evidence type="ECO:0000256" key="2">
    <source>
        <dbReference type="ARBA" id="ARBA00022475"/>
    </source>
</evidence>
<comment type="pathway">
    <text evidence="1">Lipid metabolism.</text>
</comment>
<sequence length="290" mass="31779">MSRLFIFLQYLLPHHALSRLTGKFAEGRFAKNLLISLFISRYQVDLSDAENEDPEAFESFNAFFTRALKPTARPINDLPGAIVCPADGAISELGAIEEDRILQAKGRDYTVGQLLSDPELADSFTGGSFATVYLSPRDYHRVHMPTAGKLLRTIYVPGKLFSVNRNTADSVPDLFARNERLVCLFETTNGLMGLVLVGAMIVAGIETVWSGQICPGPNKARKLTDFSQHSPPIELAKGAEMGRFKLGSTAIVLFEPNAVILDSALQADSPVRMGEHLAQSTQVLLKQRPS</sequence>
<feature type="active site" description="Schiff-base intermediate with substrate; via pyruvic acid; for decarboxylase activity" evidence="12">
    <location>
        <position position="248"/>
    </location>
</feature>
<keyword evidence="5 12" id="KW-0443">Lipid metabolism</keyword>
<dbReference type="InterPro" id="IPR033177">
    <property type="entry name" value="PSD-B"/>
</dbReference>
<keyword evidence="11 12" id="KW-0670">Pyruvate</keyword>
<comment type="catalytic activity">
    <reaction evidence="12">
        <text>a 1,2-diacyl-sn-glycero-3-phospho-L-serine + H(+) = a 1,2-diacyl-sn-glycero-3-phosphoethanolamine + CO2</text>
        <dbReference type="Rhea" id="RHEA:20828"/>
        <dbReference type="ChEBI" id="CHEBI:15378"/>
        <dbReference type="ChEBI" id="CHEBI:16526"/>
        <dbReference type="ChEBI" id="CHEBI:57262"/>
        <dbReference type="ChEBI" id="CHEBI:64612"/>
        <dbReference type="EC" id="4.1.1.65"/>
    </reaction>
</comment>